<dbReference type="EMBL" id="AZIL01000424">
    <property type="protein sequence ID" value="EWM27719.1"/>
    <property type="molecule type" value="Genomic_DNA"/>
</dbReference>
<dbReference type="AlphaFoldDB" id="W7U4Q7"/>
<protein>
    <submittedName>
        <fullName evidence="1">Uncharacterized protein</fullName>
    </submittedName>
</protein>
<reference evidence="1 2" key="1">
    <citation type="journal article" date="2014" name="Mol. Plant">
        <title>Chromosome Scale Genome Assembly and Transcriptome Profiling of Nannochloropsis gaditana in Nitrogen Depletion.</title>
        <authorList>
            <person name="Corteggiani Carpinelli E."/>
            <person name="Telatin A."/>
            <person name="Vitulo N."/>
            <person name="Forcato C."/>
            <person name="D'Angelo M."/>
            <person name="Schiavon R."/>
            <person name="Vezzi A."/>
            <person name="Giacometti G.M."/>
            <person name="Morosinotto T."/>
            <person name="Valle G."/>
        </authorList>
    </citation>
    <scope>NUCLEOTIDE SEQUENCE [LARGE SCALE GENOMIC DNA]</scope>
    <source>
        <strain evidence="1 2">B-31</strain>
    </source>
</reference>
<accession>W7U4Q7</accession>
<comment type="caution">
    <text evidence="1">The sequence shown here is derived from an EMBL/GenBank/DDBJ whole genome shotgun (WGS) entry which is preliminary data.</text>
</comment>
<name>W7U4Q7_9STRA</name>
<gene>
    <name evidence="1" type="ORF">Naga_100034g43</name>
</gene>
<evidence type="ECO:0000313" key="1">
    <source>
        <dbReference type="EMBL" id="EWM27719.1"/>
    </source>
</evidence>
<dbReference type="Proteomes" id="UP000019335">
    <property type="component" value="Chromosome 6"/>
</dbReference>
<proteinExistence type="predicted"/>
<keyword evidence="2" id="KW-1185">Reference proteome</keyword>
<organism evidence="1 2">
    <name type="scientific">Nannochloropsis gaditana</name>
    <dbReference type="NCBI Taxonomy" id="72520"/>
    <lineage>
        <taxon>Eukaryota</taxon>
        <taxon>Sar</taxon>
        <taxon>Stramenopiles</taxon>
        <taxon>Ochrophyta</taxon>
        <taxon>Eustigmatophyceae</taxon>
        <taxon>Eustigmatales</taxon>
        <taxon>Monodopsidaceae</taxon>
        <taxon>Nannochloropsis</taxon>
    </lineage>
</organism>
<evidence type="ECO:0000313" key="2">
    <source>
        <dbReference type="Proteomes" id="UP000019335"/>
    </source>
</evidence>
<sequence>MHERRPSKTCSNIFSNQEQSLGRARGRALSDGIFRVFGGGLDETDASLAGKNNVKLVTFSLFFYRKTPVSSSFPFFYHSMSFPL</sequence>